<dbReference type="KEGG" id="nph:NP_3442A"/>
<dbReference type="RefSeq" id="WP_011323432.1">
    <property type="nucleotide sequence ID" value="NC_007426.1"/>
</dbReference>
<dbReference type="AlphaFoldDB" id="A0A1U7EXC0"/>
<reference evidence="2 3" key="1">
    <citation type="journal article" date="2005" name="Genome Res.">
        <title>Living with two extremes: conclusions from the genome sequence of Natronomonas pharaonis.</title>
        <authorList>
            <person name="Falb M."/>
            <person name="Pfeiffer F."/>
            <person name="Palm P."/>
            <person name="Rodewald K."/>
            <person name="Hickmann V."/>
            <person name="Tittor J."/>
            <person name="Oesterhelt D."/>
        </authorList>
    </citation>
    <scope>NUCLEOTIDE SEQUENCE [LARGE SCALE GENOMIC DNA]</scope>
    <source>
        <strain evidence="3">ATCC 35678 / DSM 2160 / CIP 103997 / JCM 8858 / NBRC 14720 / NCIMB 2260 / Gabara</strain>
    </source>
</reference>
<dbReference type="HOGENOM" id="CLU_1754671_0_0_2"/>
<organism evidence="2 3">
    <name type="scientific">Natronomonas pharaonis (strain ATCC 35678 / DSM 2160 / CIP 103997 / JCM 8858 / NBRC 14720 / NCIMB 2260 / Gabara)</name>
    <name type="common">Halobacterium pharaonis</name>
    <dbReference type="NCBI Taxonomy" id="348780"/>
    <lineage>
        <taxon>Archaea</taxon>
        <taxon>Methanobacteriati</taxon>
        <taxon>Methanobacteriota</taxon>
        <taxon>Stenosarchaea group</taxon>
        <taxon>Halobacteria</taxon>
        <taxon>Halobacteriales</taxon>
        <taxon>Natronomonadaceae</taxon>
        <taxon>Natronomonas</taxon>
    </lineage>
</organism>
<evidence type="ECO:0000256" key="1">
    <source>
        <dbReference type="SAM" id="MobiDB-lite"/>
    </source>
</evidence>
<dbReference type="InterPro" id="IPR043858">
    <property type="entry name" value="DUF5820"/>
</dbReference>
<evidence type="ECO:0000313" key="3">
    <source>
        <dbReference type="Proteomes" id="UP000002698"/>
    </source>
</evidence>
<evidence type="ECO:0000313" key="2">
    <source>
        <dbReference type="EMBL" id="CAI49812.2"/>
    </source>
</evidence>
<dbReference type="EnsemblBacteria" id="CAI49812">
    <property type="protein sequence ID" value="CAI49812"/>
    <property type="gene ID" value="NP_3442A"/>
</dbReference>
<accession>A0A1U7EXC0</accession>
<dbReference type="Pfam" id="PF19137">
    <property type="entry name" value="DUF5820"/>
    <property type="match status" value="1"/>
</dbReference>
<dbReference type="GeneID" id="3701774"/>
<keyword evidence="3" id="KW-1185">Reference proteome</keyword>
<protein>
    <submittedName>
        <fullName evidence="2">Uncharacterized protein</fullName>
    </submittedName>
</protein>
<name>A0A1U7EXC0_NATPD</name>
<sequence>MKRSAVSDDSTPDPSTLGDGWDIWSADSDRTVLAYRPDVFDGDEFPPPCLPTVYITRGRPNRRPEGNRNLPPDAPWMVTLYLEPEVNRDAEAYDTAAEAAAAAARLTRRFADGDVDYRGLYQIPRESYFERLDELTGGPTAE</sequence>
<proteinExistence type="predicted"/>
<gene>
    <name evidence="2" type="ordered locus">NP_3442A</name>
</gene>
<dbReference type="EMBL" id="CR936257">
    <property type="protein sequence ID" value="CAI49812.2"/>
    <property type="molecule type" value="Genomic_DNA"/>
</dbReference>
<dbReference type="eggNOG" id="arCOG04630">
    <property type="taxonomic scope" value="Archaea"/>
</dbReference>
<feature type="region of interest" description="Disordered" evidence="1">
    <location>
        <begin position="1"/>
        <end position="22"/>
    </location>
</feature>
<dbReference type="STRING" id="348780.NP_3442A"/>
<dbReference type="Proteomes" id="UP000002698">
    <property type="component" value="Chromosome"/>
</dbReference>
<dbReference type="OrthoDB" id="202378at2157"/>